<gene>
    <name evidence="1" type="ORF">HYPDE_26733</name>
</gene>
<evidence type="ECO:0000313" key="2">
    <source>
        <dbReference type="Proteomes" id="UP000005952"/>
    </source>
</evidence>
<dbReference type="AlphaFoldDB" id="N0B4A9"/>
<sequence length="303" mass="33923">MSLALPAFEVGDRELKILRALARYRFLSQSQLARIDGGSAQHLSRRLHLMALHGLVVEPATETARLRLVTMPRVFALAKAGADLLVAQDGVSPDRRALKKKNAKATTDLVAHTLDIAETMLAFELHAAHRGMPLIDYQDLFRHFPEATRTAPNPMAITLSKVSRNDVPRSAVPDRIFSLQDSATTRVNFVLEQDTGHMPVRRKKLTGTSSIAKKVFVYWNAWHTEEHVRRWGFQRFRVLFVTRAEARITTMIDRTLEITGKPSGLFLFTTLAQLANEGPFAPIWVNLRRAQVSLLASDLEAAG</sequence>
<dbReference type="EMBL" id="CP005587">
    <property type="protein sequence ID" value="AGK57027.1"/>
    <property type="molecule type" value="Genomic_DNA"/>
</dbReference>
<dbReference type="OrthoDB" id="192987at2"/>
<reference evidence="1 2" key="1">
    <citation type="journal article" date="2013" name="Genome Announc.">
        <title>Genome sequences for three denitrifying bacterial strains isolated from a uranium- and nitrate-contaminated subsurface environment.</title>
        <authorList>
            <person name="Venkatramanan R."/>
            <person name="Prakash O."/>
            <person name="Woyke T."/>
            <person name="Chain P."/>
            <person name="Goodwin L.A."/>
            <person name="Watson D."/>
            <person name="Brooks S."/>
            <person name="Kostka J.E."/>
            <person name="Green S.J."/>
        </authorList>
    </citation>
    <scope>NUCLEOTIDE SEQUENCE [LARGE SCALE GENOMIC DNA]</scope>
    <source>
        <strain evidence="1 2">1NES1</strain>
    </source>
</reference>
<dbReference type="Pfam" id="PF13814">
    <property type="entry name" value="Replic_Relax"/>
    <property type="match status" value="1"/>
</dbReference>
<dbReference type="Proteomes" id="UP000005952">
    <property type="component" value="Chromosome"/>
</dbReference>
<dbReference type="HOGENOM" id="CLU_917565_0_0_5"/>
<dbReference type="RefSeq" id="WP_015597064.1">
    <property type="nucleotide sequence ID" value="NC_021172.1"/>
</dbReference>
<organism evidence="1 2">
    <name type="scientific">Hyphomicrobium denitrificans 1NES1</name>
    <dbReference type="NCBI Taxonomy" id="670307"/>
    <lineage>
        <taxon>Bacteria</taxon>
        <taxon>Pseudomonadati</taxon>
        <taxon>Pseudomonadota</taxon>
        <taxon>Alphaproteobacteria</taxon>
        <taxon>Hyphomicrobiales</taxon>
        <taxon>Hyphomicrobiaceae</taxon>
        <taxon>Hyphomicrobium</taxon>
    </lineage>
</organism>
<name>N0B4A9_9HYPH</name>
<protein>
    <submittedName>
        <fullName evidence="1">Uncharacterized protein</fullName>
    </submittedName>
</protein>
<dbReference type="STRING" id="670307.HYPDE_26733"/>
<keyword evidence="2" id="KW-1185">Reference proteome</keyword>
<dbReference type="KEGG" id="hdt:HYPDE_26733"/>
<accession>N0B4A9</accession>
<dbReference type="InterPro" id="IPR036390">
    <property type="entry name" value="WH_DNA-bd_sf"/>
</dbReference>
<dbReference type="InterPro" id="IPR025855">
    <property type="entry name" value="Replic_Relax"/>
</dbReference>
<proteinExistence type="predicted"/>
<evidence type="ECO:0000313" key="1">
    <source>
        <dbReference type="EMBL" id="AGK57027.1"/>
    </source>
</evidence>
<dbReference type="SUPFAM" id="SSF46785">
    <property type="entry name" value="Winged helix' DNA-binding domain"/>
    <property type="match status" value="1"/>
</dbReference>